<name>A0A5B6UZL4_9ROSI</name>
<feature type="domain" description="AB hydrolase-1" evidence="1">
    <location>
        <begin position="87"/>
        <end position="336"/>
    </location>
</feature>
<reference evidence="2" key="1">
    <citation type="submission" date="2019-08" db="EMBL/GenBank/DDBJ databases">
        <authorList>
            <person name="Liu F."/>
        </authorList>
    </citation>
    <scope>NUCLEOTIDE SEQUENCE [LARGE SCALE GENOMIC DNA]</scope>
    <source>
        <strain evidence="2">PA1801</strain>
        <tissue evidence="2">Leaf</tissue>
    </source>
</reference>
<evidence type="ECO:0000259" key="1">
    <source>
        <dbReference type="Pfam" id="PF12697"/>
    </source>
</evidence>
<keyword evidence="3" id="KW-1185">Reference proteome</keyword>
<dbReference type="InterPro" id="IPR000639">
    <property type="entry name" value="Epox_hydrolase-like"/>
</dbReference>
<dbReference type="InterPro" id="IPR029058">
    <property type="entry name" value="AB_hydrolase_fold"/>
</dbReference>
<evidence type="ECO:0000313" key="3">
    <source>
        <dbReference type="Proteomes" id="UP000325315"/>
    </source>
</evidence>
<protein>
    <submittedName>
        <fullName evidence="2">Putative hydrolase YugF</fullName>
    </submittedName>
</protein>
<proteinExistence type="predicted"/>
<dbReference type="SUPFAM" id="SSF53474">
    <property type="entry name" value="alpha/beta-Hydrolases"/>
    <property type="match status" value="1"/>
</dbReference>
<gene>
    <name evidence="2" type="ORF">EPI10_027448</name>
</gene>
<dbReference type="PRINTS" id="PR00412">
    <property type="entry name" value="EPOXHYDRLASE"/>
</dbReference>
<keyword evidence="2" id="KW-0378">Hydrolase</keyword>
<dbReference type="Proteomes" id="UP000325315">
    <property type="component" value="Unassembled WGS sequence"/>
</dbReference>
<evidence type="ECO:0000313" key="2">
    <source>
        <dbReference type="EMBL" id="KAA3460825.1"/>
    </source>
</evidence>
<dbReference type="AlphaFoldDB" id="A0A5B6UZL4"/>
<dbReference type="PANTHER" id="PTHR43689:SF8">
    <property type="entry name" value="ALPHA_BETA-HYDROLASES SUPERFAMILY PROTEIN"/>
    <property type="match status" value="1"/>
</dbReference>
<dbReference type="GO" id="GO:0016787">
    <property type="term" value="F:hydrolase activity"/>
    <property type="evidence" value="ECO:0007669"/>
    <property type="project" value="UniProtKB-KW"/>
</dbReference>
<accession>A0A5B6UZL4</accession>
<dbReference type="OrthoDB" id="6431331at2759"/>
<dbReference type="InterPro" id="IPR000073">
    <property type="entry name" value="AB_hydrolase_1"/>
</dbReference>
<dbReference type="Gene3D" id="3.40.50.1820">
    <property type="entry name" value="alpha/beta hydrolase"/>
    <property type="match status" value="1"/>
</dbReference>
<dbReference type="Pfam" id="PF12697">
    <property type="entry name" value="Abhydrolase_6"/>
    <property type="match status" value="1"/>
</dbReference>
<sequence>MLTLTSASSALTLFPECKTQRRRYAISAAADDKFPSFLPKQMEEIKDPFARKLATRIERLPVNVSFSEKSIMSSCVKPLIQSNQNPVVLLHGFDSSCLEWRYTFPLLEEAGLETWAIDILGWGFSNLERIKSCDIASKREHFYQLWKSYIKRPMTLVGPSLGAAVAVDFAVNHPEAVENLVLIDASVYAEGTGNLAKLPRAAAYAGVSILKSFPLRLYIIFLAFKGVSFDTCLDWVNIGKLHCLYPWWEDATVSFMISGGYNVSRQIDQVKQKTLIIWGEDDQIVSNKLAVVSNSNFCSIQASEYYHNRLHCELPNSIILQVPDCGHFPHVEKPDSAARLILEFIQNYSCQKKAQLAPTEEVVY</sequence>
<dbReference type="PRINTS" id="PR00111">
    <property type="entry name" value="ABHYDROLASE"/>
</dbReference>
<dbReference type="PANTHER" id="PTHR43689">
    <property type="entry name" value="HYDROLASE"/>
    <property type="match status" value="1"/>
</dbReference>
<organism evidence="2 3">
    <name type="scientific">Gossypium australe</name>
    <dbReference type="NCBI Taxonomy" id="47621"/>
    <lineage>
        <taxon>Eukaryota</taxon>
        <taxon>Viridiplantae</taxon>
        <taxon>Streptophyta</taxon>
        <taxon>Embryophyta</taxon>
        <taxon>Tracheophyta</taxon>
        <taxon>Spermatophyta</taxon>
        <taxon>Magnoliopsida</taxon>
        <taxon>eudicotyledons</taxon>
        <taxon>Gunneridae</taxon>
        <taxon>Pentapetalae</taxon>
        <taxon>rosids</taxon>
        <taxon>malvids</taxon>
        <taxon>Malvales</taxon>
        <taxon>Malvaceae</taxon>
        <taxon>Malvoideae</taxon>
        <taxon>Gossypium</taxon>
    </lineage>
</organism>
<comment type="caution">
    <text evidence="2">The sequence shown here is derived from an EMBL/GenBank/DDBJ whole genome shotgun (WGS) entry which is preliminary data.</text>
</comment>
<dbReference type="EMBL" id="SMMG02000009">
    <property type="protein sequence ID" value="KAA3460825.1"/>
    <property type="molecule type" value="Genomic_DNA"/>
</dbReference>